<dbReference type="InterPro" id="IPR001867">
    <property type="entry name" value="OmpR/PhoB-type_DNA-bd"/>
</dbReference>
<sequence length="240" mass="27330">MVENPLILIVDDDLALRELLQRYLGEQGFETAAVADGQAMKAWLNDHDPDLVVMDLMLPGEDGLSLTRRLRATTDFPVLILSAKGEDIDRIVGLEIGADDYLAKPFNPRELVARIRAVLRRNSSPDRHSSDDSQETNCFRFGHYLLNLNNHSLYKDEQEVPLTSGELALLAVLVQHPNHVLSRDHLIELLKGYDRSPFDRSIDVRVTRLRHKIEADPKQPRYVRTVWGKGYMFTPQGNTH</sequence>
<dbReference type="Pfam" id="PF00486">
    <property type="entry name" value="Trans_reg_C"/>
    <property type="match status" value="1"/>
</dbReference>
<dbReference type="InterPro" id="IPR016032">
    <property type="entry name" value="Sig_transdc_resp-reg_C-effctor"/>
</dbReference>
<accession>A0A831K5D6</accession>
<feature type="modified residue" description="4-aspartylphosphate" evidence="8">
    <location>
        <position position="55"/>
    </location>
</feature>
<evidence type="ECO:0000256" key="5">
    <source>
        <dbReference type="ARBA" id="ARBA00023015"/>
    </source>
</evidence>
<dbReference type="Gene3D" id="1.10.10.10">
    <property type="entry name" value="Winged helix-like DNA-binding domain superfamily/Winged helix DNA-binding domain"/>
    <property type="match status" value="1"/>
</dbReference>
<dbReference type="GO" id="GO:0000976">
    <property type="term" value="F:transcription cis-regulatory region binding"/>
    <property type="evidence" value="ECO:0007669"/>
    <property type="project" value="TreeGrafter"/>
</dbReference>
<dbReference type="Pfam" id="PF00072">
    <property type="entry name" value="Response_reg"/>
    <property type="match status" value="1"/>
</dbReference>
<feature type="domain" description="OmpR/PhoB-type" evidence="11">
    <location>
        <begin position="136"/>
        <end position="235"/>
    </location>
</feature>
<evidence type="ECO:0000313" key="12">
    <source>
        <dbReference type="EMBL" id="HDK38166.1"/>
    </source>
</evidence>
<evidence type="ECO:0000259" key="10">
    <source>
        <dbReference type="PROSITE" id="PS50110"/>
    </source>
</evidence>
<dbReference type="PANTHER" id="PTHR48111:SF4">
    <property type="entry name" value="DNA-BINDING DUAL TRANSCRIPTIONAL REGULATOR OMPR"/>
    <property type="match status" value="1"/>
</dbReference>
<dbReference type="CDD" id="cd00383">
    <property type="entry name" value="trans_reg_C"/>
    <property type="match status" value="1"/>
</dbReference>
<evidence type="ECO:0000256" key="3">
    <source>
        <dbReference type="ARBA" id="ARBA00022553"/>
    </source>
</evidence>
<dbReference type="GO" id="GO:0005829">
    <property type="term" value="C:cytosol"/>
    <property type="evidence" value="ECO:0007669"/>
    <property type="project" value="TreeGrafter"/>
</dbReference>
<dbReference type="FunFam" id="3.40.50.2300:FF:000001">
    <property type="entry name" value="DNA-binding response regulator PhoB"/>
    <property type="match status" value="1"/>
</dbReference>
<evidence type="ECO:0000256" key="6">
    <source>
        <dbReference type="ARBA" id="ARBA00023125"/>
    </source>
</evidence>
<dbReference type="Gene3D" id="6.10.250.690">
    <property type="match status" value="1"/>
</dbReference>
<evidence type="ECO:0000256" key="1">
    <source>
        <dbReference type="ARBA" id="ARBA00004496"/>
    </source>
</evidence>
<reference evidence="12" key="1">
    <citation type="journal article" date="2020" name="mSystems">
        <title>Genome- and Community-Level Interaction Insights into Carbon Utilization and Element Cycling Functions of Hydrothermarchaeota in Hydrothermal Sediment.</title>
        <authorList>
            <person name="Zhou Z."/>
            <person name="Liu Y."/>
            <person name="Xu W."/>
            <person name="Pan J."/>
            <person name="Luo Z.H."/>
            <person name="Li M."/>
        </authorList>
    </citation>
    <scope>NUCLEOTIDE SEQUENCE [LARGE SCALE GENOMIC DNA]</scope>
    <source>
        <strain evidence="12">HyVt-26</strain>
    </source>
</reference>
<keyword evidence="2" id="KW-0963">Cytoplasm</keyword>
<dbReference type="FunFam" id="1.10.10.10:FF:000099">
    <property type="entry name" value="Two-component system response regulator TorR"/>
    <property type="match status" value="1"/>
</dbReference>
<feature type="DNA-binding region" description="OmpR/PhoB-type" evidence="9">
    <location>
        <begin position="136"/>
        <end position="235"/>
    </location>
</feature>
<keyword evidence="6 9" id="KW-0238">DNA-binding</keyword>
<evidence type="ECO:0000256" key="2">
    <source>
        <dbReference type="ARBA" id="ARBA00022490"/>
    </source>
</evidence>
<dbReference type="SMART" id="SM00448">
    <property type="entry name" value="REC"/>
    <property type="match status" value="1"/>
</dbReference>
<evidence type="ECO:0000256" key="8">
    <source>
        <dbReference type="PROSITE-ProRule" id="PRU00169"/>
    </source>
</evidence>
<dbReference type="SUPFAM" id="SSF46894">
    <property type="entry name" value="C-terminal effector domain of the bipartite response regulators"/>
    <property type="match status" value="1"/>
</dbReference>
<evidence type="ECO:0000259" key="11">
    <source>
        <dbReference type="PROSITE" id="PS51755"/>
    </source>
</evidence>
<keyword evidence="5" id="KW-0805">Transcription regulation</keyword>
<dbReference type="InterPro" id="IPR039420">
    <property type="entry name" value="WalR-like"/>
</dbReference>
<dbReference type="AlphaFoldDB" id="A0A831K5D6"/>
<dbReference type="InterPro" id="IPR011006">
    <property type="entry name" value="CheY-like_superfamily"/>
</dbReference>
<dbReference type="PANTHER" id="PTHR48111">
    <property type="entry name" value="REGULATOR OF RPOS"/>
    <property type="match status" value="1"/>
</dbReference>
<gene>
    <name evidence="12" type="ORF">ENG92_04035</name>
</gene>
<comment type="subcellular location">
    <subcellularLocation>
        <location evidence="1">Cytoplasm</location>
    </subcellularLocation>
</comment>
<dbReference type="GO" id="GO:0000156">
    <property type="term" value="F:phosphorelay response regulator activity"/>
    <property type="evidence" value="ECO:0007669"/>
    <property type="project" value="TreeGrafter"/>
</dbReference>
<evidence type="ECO:0000256" key="9">
    <source>
        <dbReference type="PROSITE-ProRule" id="PRU01091"/>
    </source>
</evidence>
<dbReference type="PROSITE" id="PS51755">
    <property type="entry name" value="OMPR_PHOB"/>
    <property type="match status" value="1"/>
</dbReference>
<dbReference type="SMART" id="SM00862">
    <property type="entry name" value="Trans_reg_C"/>
    <property type="match status" value="1"/>
</dbReference>
<evidence type="ECO:0000256" key="7">
    <source>
        <dbReference type="ARBA" id="ARBA00023163"/>
    </source>
</evidence>
<proteinExistence type="predicted"/>
<keyword evidence="4" id="KW-0902">Two-component regulatory system</keyword>
<name>A0A831K5D6_9GAMM</name>
<protein>
    <submittedName>
        <fullName evidence="12">Response regulator</fullName>
    </submittedName>
</protein>
<feature type="domain" description="Response regulatory" evidence="10">
    <location>
        <begin position="6"/>
        <end position="119"/>
    </location>
</feature>
<dbReference type="SUPFAM" id="SSF52172">
    <property type="entry name" value="CheY-like"/>
    <property type="match status" value="1"/>
</dbReference>
<dbReference type="InterPro" id="IPR036388">
    <property type="entry name" value="WH-like_DNA-bd_sf"/>
</dbReference>
<dbReference type="GO" id="GO:0032993">
    <property type="term" value="C:protein-DNA complex"/>
    <property type="evidence" value="ECO:0007669"/>
    <property type="project" value="TreeGrafter"/>
</dbReference>
<dbReference type="GO" id="GO:0006355">
    <property type="term" value="P:regulation of DNA-templated transcription"/>
    <property type="evidence" value="ECO:0007669"/>
    <property type="project" value="InterPro"/>
</dbReference>
<keyword evidence="7" id="KW-0804">Transcription</keyword>
<dbReference type="Proteomes" id="UP000885822">
    <property type="component" value="Unassembled WGS sequence"/>
</dbReference>
<dbReference type="PROSITE" id="PS50110">
    <property type="entry name" value="RESPONSE_REGULATORY"/>
    <property type="match status" value="1"/>
</dbReference>
<organism evidence="12">
    <name type="scientific">Thiolapillus brandeum</name>
    <dbReference type="NCBI Taxonomy" id="1076588"/>
    <lineage>
        <taxon>Bacteria</taxon>
        <taxon>Pseudomonadati</taxon>
        <taxon>Pseudomonadota</taxon>
        <taxon>Gammaproteobacteria</taxon>
        <taxon>Chromatiales</taxon>
        <taxon>Sedimenticolaceae</taxon>
        <taxon>Thiolapillus</taxon>
    </lineage>
</organism>
<evidence type="ECO:0000256" key="4">
    <source>
        <dbReference type="ARBA" id="ARBA00023012"/>
    </source>
</evidence>
<keyword evidence="3 8" id="KW-0597">Phosphoprotein</keyword>
<dbReference type="EMBL" id="DRCV01000179">
    <property type="protein sequence ID" value="HDK38166.1"/>
    <property type="molecule type" value="Genomic_DNA"/>
</dbReference>
<comment type="caution">
    <text evidence="12">The sequence shown here is derived from an EMBL/GenBank/DDBJ whole genome shotgun (WGS) entry which is preliminary data.</text>
</comment>
<dbReference type="InterPro" id="IPR001789">
    <property type="entry name" value="Sig_transdc_resp-reg_receiver"/>
</dbReference>
<dbReference type="Gene3D" id="3.40.50.2300">
    <property type="match status" value="1"/>
</dbReference>